<proteinExistence type="predicted"/>
<dbReference type="InterPro" id="IPR012337">
    <property type="entry name" value="RNaseH-like_sf"/>
</dbReference>
<gene>
    <name evidence="2" type="ORF">PoB_003765100</name>
</gene>
<evidence type="ECO:0000259" key="1">
    <source>
        <dbReference type="Pfam" id="PF05699"/>
    </source>
</evidence>
<evidence type="ECO:0000313" key="3">
    <source>
        <dbReference type="Proteomes" id="UP000735302"/>
    </source>
</evidence>
<dbReference type="GO" id="GO:0046983">
    <property type="term" value="F:protein dimerization activity"/>
    <property type="evidence" value="ECO:0007669"/>
    <property type="project" value="InterPro"/>
</dbReference>
<dbReference type="AlphaFoldDB" id="A0AAV4AX88"/>
<dbReference type="Proteomes" id="UP000735302">
    <property type="component" value="Unassembled WGS sequence"/>
</dbReference>
<comment type="caution">
    <text evidence="2">The sequence shown here is derived from an EMBL/GenBank/DDBJ whole genome shotgun (WGS) entry which is preliminary data.</text>
</comment>
<organism evidence="2 3">
    <name type="scientific">Plakobranchus ocellatus</name>
    <dbReference type="NCBI Taxonomy" id="259542"/>
    <lineage>
        <taxon>Eukaryota</taxon>
        <taxon>Metazoa</taxon>
        <taxon>Spiralia</taxon>
        <taxon>Lophotrochozoa</taxon>
        <taxon>Mollusca</taxon>
        <taxon>Gastropoda</taxon>
        <taxon>Heterobranchia</taxon>
        <taxon>Euthyneura</taxon>
        <taxon>Panpulmonata</taxon>
        <taxon>Sacoglossa</taxon>
        <taxon>Placobranchoidea</taxon>
        <taxon>Plakobranchidae</taxon>
        <taxon>Plakobranchus</taxon>
    </lineage>
</organism>
<keyword evidence="3" id="KW-1185">Reference proteome</keyword>
<feature type="domain" description="HAT C-terminal dimerisation" evidence="1">
    <location>
        <begin position="3"/>
        <end position="67"/>
    </location>
</feature>
<dbReference type="Pfam" id="PF05699">
    <property type="entry name" value="Dimer_Tnp_hAT"/>
    <property type="match status" value="1"/>
</dbReference>
<dbReference type="SUPFAM" id="SSF53098">
    <property type="entry name" value="Ribonuclease H-like"/>
    <property type="match status" value="1"/>
</dbReference>
<dbReference type="EMBL" id="BLXT01004220">
    <property type="protein sequence ID" value="GFO11146.1"/>
    <property type="molecule type" value="Genomic_DNA"/>
</dbReference>
<protein>
    <submittedName>
        <fullName evidence="2">Zinc finger mym-type protein 1</fullName>
    </submittedName>
</protein>
<sequence length="138" mass="15511">MPLESAEFWVGLSKHSSFKELSTYALTCLTTPVSNAMVERIFSLVTATKTRPRNRVETQLLGAITRIRAIFIINRKCCHDFLPLQSMTDRHAKWKETTTPTPQMATAASSAPKQSGQCEIETEKFIQASLVMLYELAD</sequence>
<reference evidence="2 3" key="1">
    <citation type="journal article" date="2021" name="Elife">
        <title>Chloroplast acquisition without the gene transfer in kleptoplastic sea slugs, Plakobranchus ocellatus.</title>
        <authorList>
            <person name="Maeda T."/>
            <person name="Takahashi S."/>
            <person name="Yoshida T."/>
            <person name="Shimamura S."/>
            <person name="Takaki Y."/>
            <person name="Nagai Y."/>
            <person name="Toyoda A."/>
            <person name="Suzuki Y."/>
            <person name="Arimoto A."/>
            <person name="Ishii H."/>
            <person name="Satoh N."/>
            <person name="Nishiyama T."/>
            <person name="Hasebe M."/>
            <person name="Maruyama T."/>
            <person name="Minagawa J."/>
            <person name="Obokata J."/>
            <person name="Shigenobu S."/>
        </authorList>
    </citation>
    <scope>NUCLEOTIDE SEQUENCE [LARGE SCALE GENOMIC DNA]</scope>
</reference>
<dbReference type="InterPro" id="IPR008906">
    <property type="entry name" value="HATC_C_dom"/>
</dbReference>
<accession>A0AAV4AX88</accession>
<evidence type="ECO:0000313" key="2">
    <source>
        <dbReference type="EMBL" id="GFO11146.1"/>
    </source>
</evidence>
<name>A0AAV4AX88_9GAST</name>